<accession>A0ABP7Y4H8</accession>
<evidence type="ECO:0000313" key="1">
    <source>
        <dbReference type="EMBL" id="GAA4130493.1"/>
    </source>
</evidence>
<proteinExistence type="predicted"/>
<dbReference type="RefSeq" id="WP_344735720.1">
    <property type="nucleotide sequence ID" value="NZ_BAAAZH010000037.1"/>
</dbReference>
<name>A0ABP7Y4H8_9ACTN</name>
<comment type="caution">
    <text evidence="1">The sequence shown here is derived from an EMBL/GenBank/DDBJ whole genome shotgun (WGS) entry which is preliminary data.</text>
</comment>
<sequence length="74" mass="8182">MLGRALLPWLLLSLLGSGFYLAQQEFAGRTYCVDHSFTLTRGATYNAACLTVPGRPPLTQRHSRMEELLSVLDG</sequence>
<evidence type="ECO:0000313" key="2">
    <source>
        <dbReference type="Proteomes" id="UP001501495"/>
    </source>
</evidence>
<keyword evidence="2" id="KW-1185">Reference proteome</keyword>
<gene>
    <name evidence="1" type="ORF">GCM10022215_44130</name>
</gene>
<dbReference type="EMBL" id="BAAAZH010000037">
    <property type="protein sequence ID" value="GAA4130493.1"/>
    <property type="molecule type" value="Genomic_DNA"/>
</dbReference>
<dbReference type="Proteomes" id="UP001501495">
    <property type="component" value="Unassembled WGS sequence"/>
</dbReference>
<reference evidence="2" key="1">
    <citation type="journal article" date="2019" name="Int. J. Syst. Evol. Microbiol.">
        <title>The Global Catalogue of Microorganisms (GCM) 10K type strain sequencing project: providing services to taxonomists for standard genome sequencing and annotation.</title>
        <authorList>
            <consortium name="The Broad Institute Genomics Platform"/>
            <consortium name="The Broad Institute Genome Sequencing Center for Infectious Disease"/>
            <person name="Wu L."/>
            <person name="Ma J."/>
        </authorList>
    </citation>
    <scope>NUCLEOTIDE SEQUENCE [LARGE SCALE GENOMIC DNA]</scope>
    <source>
        <strain evidence="2">JCM 16703</strain>
    </source>
</reference>
<organism evidence="1 2">
    <name type="scientific">Nocardioides fonticola</name>
    <dbReference type="NCBI Taxonomy" id="450363"/>
    <lineage>
        <taxon>Bacteria</taxon>
        <taxon>Bacillati</taxon>
        <taxon>Actinomycetota</taxon>
        <taxon>Actinomycetes</taxon>
        <taxon>Propionibacteriales</taxon>
        <taxon>Nocardioidaceae</taxon>
        <taxon>Nocardioides</taxon>
    </lineage>
</organism>
<protein>
    <submittedName>
        <fullName evidence="1">Uncharacterized protein</fullName>
    </submittedName>
</protein>